<name>A0A3L7J9D4_9HYPH</name>
<evidence type="ECO:0000313" key="2">
    <source>
        <dbReference type="Proteomes" id="UP000281094"/>
    </source>
</evidence>
<organism evidence="1 2">
    <name type="scientific">Notoacmeibacter ruber</name>
    <dbReference type="NCBI Taxonomy" id="2670375"/>
    <lineage>
        <taxon>Bacteria</taxon>
        <taxon>Pseudomonadati</taxon>
        <taxon>Pseudomonadota</taxon>
        <taxon>Alphaproteobacteria</taxon>
        <taxon>Hyphomicrobiales</taxon>
        <taxon>Notoacmeibacteraceae</taxon>
        <taxon>Notoacmeibacter</taxon>
    </lineage>
</organism>
<dbReference type="EMBL" id="RCWN01000001">
    <property type="protein sequence ID" value="RLQ86975.1"/>
    <property type="molecule type" value="Genomic_DNA"/>
</dbReference>
<reference evidence="1 2" key="1">
    <citation type="submission" date="2018-10" db="EMBL/GenBank/DDBJ databases">
        <title>Notoacmeibacter sp. M2BS9Y-3-1, whole genome shotgun sequence.</title>
        <authorList>
            <person name="Tuo L."/>
        </authorList>
    </citation>
    <scope>NUCLEOTIDE SEQUENCE [LARGE SCALE GENOMIC DNA]</scope>
    <source>
        <strain evidence="1 2">M2BS9Y-3-1</strain>
    </source>
</reference>
<accession>A0A3L7J9D4</accession>
<protein>
    <submittedName>
        <fullName evidence="1">Uncharacterized protein</fullName>
    </submittedName>
</protein>
<dbReference type="Proteomes" id="UP000281094">
    <property type="component" value="Unassembled WGS sequence"/>
</dbReference>
<gene>
    <name evidence="1" type="ORF">D8780_00890</name>
</gene>
<dbReference type="AlphaFoldDB" id="A0A3L7J9D4"/>
<comment type="caution">
    <text evidence="1">The sequence shown here is derived from an EMBL/GenBank/DDBJ whole genome shotgun (WGS) entry which is preliminary data.</text>
</comment>
<proteinExistence type="predicted"/>
<sequence>MSSALSILLLGLLAGCSITHPSSDRSSSSSVPICSGYGCVFKESFTPSARERARLKDVMAAGSSSPKAERRALGRAIAMMERSARRHLGFAADAPLSAQKHANVRGQMDCFDESDNTQTYLFWLKRQGFLRYHKPLRRVGQRGFLLDGRYPHKTALVRSSDGTVWAVDSWRGRDGQPPEIMRFTRWKTSDSSDFPYDPSA</sequence>
<keyword evidence="2" id="KW-1185">Reference proteome</keyword>
<evidence type="ECO:0000313" key="1">
    <source>
        <dbReference type="EMBL" id="RLQ86975.1"/>
    </source>
</evidence>